<accession>A0ABM9GPY1</accession>
<proteinExistence type="predicted"/>
<keyword evidence="1" id="KW-1133">Transmembrane helix</keyword>
<evidence type="ECO:0000313" key="2">
    <source>
        <dbReference type="EMBL" id="CAH9068433.1"/>
    </source>
</evidence>
<evidence type="ECO:0000313" key="3">
    <source>
        <dbReference type="Proteomes" id="UP001152485"/>
    </source>
</evidence>
<feature type="transmembrane region" description="Helical" evidence="1">
    <location>
        <begin position="7"/>
        <end position="26"/>
    </location>
</feature>
<comment type="caution">
    <text evidence="2">The sequence shown here is derived from an EMBL/GenBank/DDBJ whole genome shotgun (WGS) entry which is preliminary data.</text>
</comment>
<dbReference type="EMBL" id="CAMAPD010000037">
    <property type="protein sequence ID" value="CAH9068433.1"/>
    <property type="molecule type" value="Genomic_DNA"/>
</dbReference>
<sequence length="67" mass="7437">MAILWDLLVQSGLITIPLIALFFANAKALLELGYSDELFNSVVSDLLLIIAVWAVAVLPWATFQYQI</sequence>
<dbReference type="Proteomes" id="UP001152485">
    <property type="component" value="Unassembled WGS sequence"/>
</dbReference>
<feature type="transmembrane region" description="Helical" evidence="1">
    <location>
        <begin position="46"/>
        <end position="63"/>
    </location>
</feature>
<name>A0ABM9GPY1_9GAMM</name>
<organism evidence="2 3">
    <name type="scientific">Pseudoalteromonas holothuriae</name>
    <dbReference type="NCBI Taxonomy" id="2963714"/>
    <lineage>
        <taxon>Bacteria</taxon>
        <taxon>Pseudomonadati</taxon>
        <taxon>Pseudomonadota</taxon>
        <taxon>Gammaproteobacteria</taxon>
        <taxon>Alteromonadales</taxon>
        <taxon>Pseudoalteromonadaceae</taxon>
        <taxon>Pseudoalteromonas</taxon>
    </lineage>
</organism>
<evidence type="ECO:0000256" key="1">
    <source>
        <dbReference type="SAM" id="Phobius"/>
    </source>
</evidence>
<reference evidence="2 3" key="1">
    <citation type="submission" date="2022-07" db="EMBL/GenBank/DDBJ databases">
        <authorList>
            <person name="Criscuolo A."/>
        </authorList>
    </citation>
    <scope>NUCLEOTIDE SEQUENCE [LARGE SCALE GENOMIC DNA]</scope>
    <source>
        <strain evidence="3">CIP 111951</strain>
    </source>
</reference>
<protein>
    <submittedName>
        <fullName evidence="2">Uncharacterized protein</fullName>
    </submittedName>
</protein>
<gene>
    <name evidence="2" type="ORF">PSECIP111951_04147</name>
</gene>
<keyword evidence="1" id="KW-0472">Membrane</keyword>
<keyword evidence="1" id="KW-0812">Transmembrane</keyword>